<dbReference type="EMBL" id="LJOD01000018">
    <property type="protein sequence ID" value="KPE49417.1"/>
    <property type="molecule type" value="Genomic_DNA"/>
</dbReference>
<organism evidence="1 2">
    <name type="scientific">Chryseobacterium indologenes</name>
    <name type="common">Flavobacterium indologenes</name>
    <dbReference type="NCBI Taxonomy" id="253"/>
    <lineage>
        <taxon>Bacteria</taxon>
        <taxon>Pseudomonadati</taxon>
        <taxon>Bacteroidota</taxon>
        <taxon>Flavobacteriia</taxon>
        <taxon>Flavobacteriales</taxon>
        <taxon>Weeksellaceae</taxon>
        <taxon>Chryseobacterium group</taxon>
        <taxon>Chryseobacterium</taxon>
    </lineage>
</organism>
<dbReference type="PATRIC" id="fig|253.9.peg.1930"/>
<dbReference type="Proteomes" id="UP000037953">
    <property type="component" value="Unassembled WGS sequence"/>
</dbReference>
<accession>A0A0N0ZUS8</accession>
<proteinExistence type="predicted"/>
<evidence type="ECO:0000313" key="1">
    <source>
        <dbReference type="EMBL" id="KPE49417.1"/>
    </source>
</evidence>
<protein>
    <submittedName>
        <fullName evidence="1">Uncharacterized protein</fullName>
    </submittedName>
</protein>
<dbReference type="AlphaFoldDB" id="A0A0N0ZUS8"/>
<evidence type="ECO:0000313" key="2">
    <source>
        <dbReference type="Proteomes" id="UP000037953"/>
    </source>
</evidence>
<reference evidence="1 2" key="1">
    <citation type="journal article" date="2015" name="Genom Data">
        <title>Draft genome sequence of a multidrug-resistant Chryseobacterium indologenes isolate from Malaysia.</title>
        <authorList>
            <person name="Yu C.Y."/>
            <person name="Ang G.Y."/>
            <person name="Cheng H.J."/>
            <person name="Cheong Y.M."/>
            <person name="Yin W.F."/>
            <person name="Chan K.G."/>
        </authorList>
    </citation>
    <scope>NUCLEOTIDE SEQUENCE [LARGE SCALE GENOMIC DNA]</scope>
    <source>
        <strain evidence="1 2">CI_885</strain>
    </source>
</reference>
<dbReference type="OrthoDB" id="799697at2"/>
<dbReference type="RefSeq" id="WP_062702623.1">
    <property type="nucleotide sequence ID" value="NZ_LJOD01000018.1"/>
</dbReference>
<reference evidence="2" key="2">
    <citation type="submission" date="2015-09" db="EMBL/GenBank/DDBJ databases">
        <title>Draft genome sequence of a multidrug-resistant Chryseobacterium indologenes isolate from Malaysia.</title>
        <authorList>
            <person name="Yu C.Y."/>
            <person name="Ang G.Y."/>
            <person name="Chan K.-G."/>
        </authorList>
    </citation>
    <scope>NUCLEOTIDE SEQUENCE [LARGE SCALE GENOMIC DNA]</scope>
    <source>
        <strain evidence="2">CI_885</strain>
    </source>
</reference>
<comment type="caution">
    <text evidence="1">The sequence shown here is derived from an EMBL/GenBank/DDBJ whole genome shotgun (WGS) entry which is preliminary data.</text>
</comment>
<gene>
    <name evidence="1" type="ORF">AOB46_19780</name>
</gene>
<sequence length="186" mass="21829">MNRKSIKDHENLLHVFMILLDHGVIKTSVISLWADSVLASEDESEYAFIELSTIRNGHDMMQLLRKNSETADPEIVSRAVLGILYHELLKGKTSPKKAADIATHISYEENLTSDEQFLLYRYYDYSEIKLNETDEAWKLYQSHFLTLLEIYQEFHLGNDEKWAEVNEKLKKDLEAKLEIIKQQYPY</sequence>
<name>A0A0N0ZUS8_CHRID</name>